<keyword evidence="7 10" id="KW-0256">Endoplasmic reticulum</keyword>
<feature type="transmembrane region" description="Helical" evidence="13">
    <location>
        <begin position="306"/>
        <end position="330"/>
    </location>
</feature>
<evidence type="ECO:0000256" key="5">
    <source>
        <dbReference type="ARBA" id="ARBA00022692"/>
    </source>
</evidence>
<reference evidence="15" key="1">
    <citation type="submission" date="2021-01" db="EMBL/GenBank/DDBJ databases">
        <authorList>
            <person name="Zahm M."/>
            <person name="Roques C."/>
            <person name="Cabau C."/>
            <person name="Klopp C."/>
            <person name="Donnadieu C."/>
            <person name="Jouanno E."/>
            <person name="Lampietro C."/>
            <person name="Louis A."/>
            <person name="Herpin A."/>
            <person name="Echchiki A."/>
            <person name="Berthelot C."/>
            <person name="Parey E."/>
            <person name="Roest-Crollius H."/>
            <person name="Braasch I."/>
            <person name="Postlethwait J."/>
            <person name="Bobe J."/>
            <person name="Montfort J."/>
            <person name="Bouchez O."/>
            <person name="Begum T."/>
            <person name="Mejri S."/>
            <person name="Adams A."/>
            <person name="Chen W.-J."/>
            <person name="Guiguen Y."/>
        </authorList>
    </citation>
    <scope>NUCLEOTIDE SEQUENCE</scope>
    <source>
        <strain evidence="15">YG-15Mar2019-1</strain>
        <tissue evidence="15">Brain</tissue>
    </source>
</reference>
<keyword evidence="9 10" id="KW-0472">Membrane</keyword>
<organism evidence="15 16">
    <name type="scientific">Megalops atlanticus</name>
    <name type="common">Tarpon</name>
    <name type="synonym">Clupea gigantea</name>
    <dbReference type="NCBI Taxonomy" id="7932"/>
    <lineage>
        <taxon>Eukaryota</taxon>
        <taxon>Metazoa</taxon>
        <taxon>Chordata</taxon>
        <taxon>Craniata</taxon>
        <taxon>Vertebrata</taxon>
        <taxon>Euteleostomi</taxon>
        <taxon>Actinopterygii</taxon>
        <taxon>Neopterygii</taxon>
        <taxon>Teleostei</taxon>
        <taxon>Elopiformes</taxon>
        <taxon>Megalopidae</taxon>
        <taxon>Megalops</taxon>
    </lineage>
</organism>
<comment type="caution">
    <text evidence="15">The sequence shown here is derived from an EMBL/GenBank/DDBJ whole genome shotgun (WGS) entry which is preliminary data.</text>
</comment>
<comment type="similarity">
    <text evidence="3 10">Belongs to the glucose-6-phosphatase family.</text>
</comment>
<dbReference type="EC" id="3.1.3.9" evidence="10"/>
<evidence type="ECO:0000256" key="2">
    <source>
        <dbReference type="ARBA" id="ARBA00004742"/>
    </source>
</evidence>
<dbReference type="GO" id="GO:0006094">
    <property type="term" value="P:gluconeogenesis"/>
    <property type="evidence" value="ECO:0007669"/>
    <property type="project" value="UniProtKB-UniRule"/>
</dbReference>
<keyword evidence="8 13" id="KW-1133">Transmembrane helix</keyword>
<feature type="active site" description="Proton donor" evidence="11">
    <location>
        <position position="115"/>
    </location>
</feature>
<feature type="transmembrane region" description="Helical" evidence="13">
    <location>
        <begin position="199"/>
        <end position="218"/>
    </location>
</feature>
<dbReference type="Gene3D" id="1.20.144.10">
    <property type="entry name" value="Phosphatidic acid phosphatase type 2/haloperoxidase"/>
    <property type="match status" value="1"/>
</dbReference>
<dbReference type="InterPro" id="IPR000326">
    <property type="entry name" value="PAP2/HPO"/>
</dbReference>
<dbReference type="AlphaFoldDB" id="A0A9D3QJZ7"/>
<dbReference type="PANTHER" id="PTHR12591">
    <property type="entry name" value="GLUCOSE-6-PHOSPHATASE"/>
    <property type="match status" value="1"/>
</dbReference>
<accession>A0A9D3QJZ7</accession>
<dbReference type="GO" id="GO:0004346">
    <property type="term" value="F:glucose-6-phosphatase activity"/>
    <property type="evidence" value="ECO:0007669"/>
    <property type="project" value="UniProtKB-EC"/>
</dbReference>
<evidence type="ECO:0000256" key="13">
    <source>
        <dbReference type="SAM" id="Phobius"/>
    </source>
</evidence>
<comment type="subcellular location">
    <subcellularLocation>
        <location evidence="1">Endoplasmic reticulum membrane</location>
        <topology evidence="1">Multi-pass membrane protein</topology>
    </subcellularLocation>
</comment>
<name>A0A9D3QJZ7_MEGAT</name>
<feature type="binding site" evidence="12">
    <location>
        <position position="80"/>
    </location>
    <ligand>
        <name>substrate</name>
    </ligand>
</feature>
<evidence type="ECO:0000256" key="11">
    <source>
        <dbReference type="PIRSR" id="PIRSR000905-1"/>
    </source>
</evidence>
<feature type="transmembrane region" description="Helical" evidence="13">
    <location>
        <begin position="56"/>
        <end position="76"/>
    </location>
</feature>
<keyword evidence="16" id="KW-1185">Reference proteome</keyword>
<proteinExistence type="inferred from homology"/>
<evidence type="ECO:0000256" key="12">
    <source>
        <dbReference type="PIRSR" id="PIRSR000905-2"/>
    </source>
</evidence>
<evidence type="ECO:0000256" key="6">
    <source>
        <dbReference type="ARBA" id="ARBA00022801"/>
    </source>
</evidence>
<feature type="active site" description="Nucleophile" evidence="11">
    <location>
        <position position="168"/>
    </location>
</feature>
<dbReference type="Pfam" id="PF01569">
    <property type="entry name" value="PAP2"/>
    <property type="match status" value="1"/>
</dbReference>
<evidence type="ECO:0000313" key="15">
    <source>
        <dbReference type="EMBL" id="KAG7492374.1"/>
    </source>
</evidence>
<evidence type="ECO:0000256" key="1">
    <source>
        <dbReference type="ARBA" id="ARBA00004477"/>
    </source>
</evidence>
<dbReference type="GO" id="GO:0051156">
    <property type="term" value="P:glucose 6-phosphate metabolic process"/>
    <property type="evidence" value="ECO:0007669"/>
    <property type="project" value="TreeGrafter"/>
</dbReference>
<feature type="transmembrane region" description="Helical" evidence="13">
    <location>
        <begin position="116"/>
        <end position="134"/>
    </location>
</feature>
<dbReference type="PANTHER" id="PTHR12591:SF2">
    <property type="entry name" value="GLUCOSE-6-PHOSPHATASE 3"/>
    <property type="match status" value="1"/>
</dbReference>
<dbReference type="EMBL" id="JAFDVH010000001">
    <property type="protein sequence ID" value="KAG7492374.1"/>
    <property type="molecule type" value="Genomic_DNA"/>
</dbReference>
<protein>
    <recommendedName>
        <fullName evidence="10">Glucose-6-phosphatase</fullName>
        <ecNumber evidence="10">3.1.3.9</ecNumber>
    </recommendedName>
</protein>
<dbReference type="InterPro" id="IPR016275">
    <property type="entry name" value="Glucose-6-phosphatase"/>
</dbReference>
<keyword evidence="5 13" id="KW-0812">Transmembrane</keyword>
<dbReference type="SMART" id="SM00014">
    <property type="entry name" value="acidPPc"/>
    <property type="match status" value="1"/>
</dbReference>
<gene>
    <name evidence="15" type="ORF">MATL_G00013600</name>
</gene>
<feature type="binding site" evidence="12">
    <location>
        <position position="162"/>
    </location>
    <ligand>
        <name>substrate</name>
    </ligand>
</feature>
<evidence type="ECO:0000256" key="8">
    <source>
        <dbReference type="ARBA" id="ARBA00022989"/>
    </source>
</evidence>
<evidence type="ECO:0000313" key="16">
    <source>
        <dbReference type="Proteomes" id="UP001046870"/>
    </source>
</evidence>
<feature type="domain" description="Phosphatidic acid phosphatase type 2/haloperoxidase" evidence="14">
    <location>
        <begin position="54"/>
        <end position="188"/>
    </location>
</feature>
<dbReference type="FunFam" id="1.20.144.10:FF:000018">
    <property type="entry name" value="Glucose-6-phosphatase"/>
    <property type="match status" value="1"/>
</dbReference>
<feature type="transmembrane region" description="Helical" evidence="13">
    <location>
        <begin position="146"/>
        <end position="165"/>
    </location>
</feature>
<evidence type="ECO:0000256" key="3">
    <source>
        <dbReference type="ARBA" id="ARBA00009266"/>
    </source>
</evidence>
<dbReference type="OrthoDB" id="6416209at2759"/>
<dbReference type="Proteomes" id="UP001046870">
    <property type="component" value="Chromosome 1"/>
</dbReference>
<evidence type="ECO:0000256" key="9">
    <source>
        <dbReference type="ARBA" id="ARBA00023136"/>
    </source>
</evidence>
<evidence type="ECO:0000256" key="4">
    <source>
        <dbReference type="ARBA" id="ARBA00022432"/>
    </source>
</evidence>
<keyword evidence="6 10" id="KW-0378">Hydrolase</keyword>
<evidence type="ECO:0000256" key="10">
    <source>
        <dbReference type="PIRNR" id="PIRNR000905"/>
    </source>
</evidence>
<evidence type="ECO:0000259" key="14">
    <source>
        <dbReference type="SMART" id="SM00014"/>
    </source>
</evidence>
<dbReference type="GO" id="GO:0005789">
    <property type="term" value="C:endoplasmic reticulum membrane"/>
    <property type="evidence" value="ECO:0007669"/>
    <property type="project" value="UniProtKB-SubCell"/>
</dbReference>
<evidence type="ECO:0000256" key="7">
    <source>
        <dbReference type="ARBA" id="ARBA00022824"/>
    </source>
</evidence>
<sequence>MMETVHTHGVWMAEALQKGTIEYEKLWLFVTHMGDPKAAFLLHFPMVYYVNRRTGIAVVWVAAISEWLNLVFKWMLFGERPFWWVGESRLFIENPPQVQQFPATCETGPGSPSGHAMVTGGVWWVMASALASFLRSRTRSRLLTAVPYLLYLLVMVAVGLSRIFILAHFPHQVVTGSLTGFALGVALNHTVPEWRPLMFFVRWCMGLLVGALLLHVGLEHLGVDLSWSIALAKRWCSQSEWIRLDTAPFSSLTRDCGAMLGLGLAQFWKPGGWTLPWVPRALCLALSSLALYHVNRVPLPTSPPFLFYSLYFIRFALLPQVVMVFVPGFVHLLTAKNKKD</sequence>
<dbReference type="InterPro" id="IPR036938">
    <property type="entry name" value="PAP2/HPO_sf"/>
</dbReference>
<dbReference type="SUPFAM" id="SSF48317">
    <property type="entry name" value="Acid phosphatase/Vanadium-dependent haloperoxidase"/>
    <property type="match status" value="1"/>
</dbReference>
<keyword evidence="4 10" id="KW-0312">Gluconeogenesis</keyword>
<comment type="pathway">
    <text evidence="2 10">Carbohydrate biosynthesis; gluconeogenesis.</text>
</comment>
<dbReference type="PIRSF" id="PIRSF000905">
    <property type="entry name" value="Glucose-6-phosphatase"/>
    <property type="match status" value="1"/>
</dbReference>
<feature type="transmembrane region" description="Helical" evidence="13">
    <location>
        <begin position="171"/>
        <end position="187"/>
    </location>
</feature>